<feature type="signal peptide" evidence="1">
    <location>
        <begin position="1"/>
        <end position="23"/>
    </location>
</feature>
<evidence type="ECO:0000259" key="2">
    <source>
        <dbReference type="Pfam" id="PF13383"/>
    </source>
</evidence>
<dbReference type="PANTHER" id="PTHR32026:SF27">
    <property type="entry name" value="METHYLTRANSFERASE FKBM DOMAIN-CONTAINING PROTEIN-RELATED"/>
    <property type="match status" value="1"/>
</dbReference>
<keyword evidence="1" id="KW-0732">Signal</keyword>
<feature type="domain" description="Methyltransferase" evidence="2">
    <location>
        <begin position="45"/>
        <end position="252"/>
    </location>
</feature>
<feature type="chain" id="PRO_5009314536" evidence="1">
    <location>
        <begin position="24"/>
        <end position="291"/>
    </location>
</feature>
<dbReference type="Proteomes" id="UP000095287">
    <property type="component" value="Unplaced"/>
</dbReference>
<keyword evidence="3" id="KW-1185">Reference proteome</keyword>
<evidence type="ECO:0000256" key="1">
    <source>
        <dbReference type="SAM" id="SignalP"/>
    </source>
</evidence>
<reference evidence="4" key="1">
    <citation type="submission" date="2016-11" db="UniProtKB">
        <authorList>
            <consortium name="WormBaseParasite"/>
        </authorList>
    </citation>
    <scope>IDENTIFICATION</scope>
</reference>
<evidence type="ECO:0000313" key="4">
    <source>
        <dbReference type="WBParaSite" id="L893_g4194.t1"/>
    </source>
</evidence>
<organism evidence="3 4">
    <name type="scientific">Steinernema glaseri</name>
    <dbReference type="NCBI Taxonomy" id="37863"/>
    <lineage>
        <taxon>Eukaryota</taxon>
        <taxon>Metazoa</taxon>
        <taxon>Ecdysozoa</taxon>
        <taxon>Nematoda</taxon>
        <taxon>Chromadorea</taxon>
        <taxon>Rhabditida</taxon>
        <taxon>Tylenchina</taxon>
        <taxon>Panagrolaimomorpha</taxon>
        <taxon>Strongyloidoidea</taxon>
        <taxon>Steinernematidae</taxon>
        <taxon>Steinernema</taxon>
    </lineage>
</organism>
<sequence length="291" mass="34251">MRGRLFFWVVIVILFCIFFHQESRWRAKVYTKNLIGRSDADDYTDVYQREKERISREWAEQFEILLNKSSPVSKWELMALIRNEITCPRLIKFGASNVSNGHYVCNPEVLAHQWHACLMYSVGIVDSPNFETDFQNYTDNRCWTVLIDEDPVDTTLARTWTLRKRIEKFSKSDQNISSLIDVLQQYQHSIVDILKLDIDGNMIPIIHSTISLFEVHHILTTVTAKPRELAKFLSMMTRLGYVLYAWEMDLRKPNTLIASHVHDQKVKTLGFGQRQGMYFYHSDFSNSHEFK</sequence>
<dbReference type="InterPro" id="IPR026913">
    <property type="entry name" value="METTL24"/>
</dbReference>
<dbReference type="Pfam" id="PF13383">
    <property type="entry name" value="Methyltransf_22"/>
    <property type="match status" value="1"/>
</dbReference>
<name>A0A1I8ACI0_9BILA</name>
<accession>A0A1I8ACI0</accession>
<protein>
    <submittedName>
        <fullName evidence="4">Methyltranfer_dom domain-containing protein</fullName>
    </submittedName>
</protein>
<dbReference type="AlphaFoldDB" id="A0A1I8ACI0"/>
<dbReference type="PANTHER" id="PTHR32026">
    <property type="entry name" value="METHYLTRANSFERASE-LIKE PROTEIN 24"/>
    <property type="match status" value="1"/>
</dbReference>
<dbReference type="WBParaSite" id="L893_g4194.t1">
    <property type="protein sequence ID" value="L893_g4194.t1"/>
    <property type="gene ID" value="L893_g4194"/>
</dbReference>
<proteinExistence type="predicted"/>
<dbReference type="InterPro" id="IPR025714">
    <property type="entry name" value="Methyltranfer_dom"/>
</dbReference>
<evidence type="ECO:0000313" key="3">
    <source>
        <dbReference type="Proteomes" id="UP000095287"/>
    </source>
</evidence>